<dbReference type="Pfam" id="PF00083">
    <property type="entry name" value="Sugar_tr"/>
    <property type="match status" value="1"/>
</dbReference>
<evidence type="ECO:0000256" key="3">
    <source>
        <dbReference type="ARBA" id="ARBA00022692"/>
    </source>
</evidence>
<keyword evidence="4 6" id="KW-1133">Transmembrane helix</keyword>
<accession>A0A507ARY8</accession>
<evidence type="ECO:0000256" key="2">
    <source>
        <dbReference type="ARBA" id="ARBA00010992"/>
    </source>
</evidence>
<dbReference type="PROSITE" id="PS50850">
    <property type="entry name" value="MFS"/>
    <property type="match status" value="1"/>
</dbReference>
<evidence type="ECO:0000256" key="6">
    <source>
        <dbReference type="SAM" id="Phobius"/>
    </source>
</evidence>
<dbReference type="GO" id="GO:0016020">
    <property type="term" value="C:membrane"/>
    <property type="evidence" value="ECO:0007669"/>
    <property type="project" value="UniProtKB-SubCell"/>
</dbReference>
<dbReference type="FunFam" id="1.20.1250.20:FF:000078">
    <property type="entry name" value="MFS maltose transporter, putative"/>
    <property type="match status" value="1"/>
</dbReference>
<comment type="caution">
    <text evidence="8">The sequence shown here is derived from an EMBL/GenBank/DDBJ whole genome shotgun (WGS) entry which is preliminary data.</text>
</comment>
<proteinExistence type="inferred from homology"/>
<feature type="transmembrane region" description="Helical" evidence="6">
    <location>
        <begin position="101"/>
        <end position="120"/>
    </location>
</feature>
<dbReference type="EMBL" id="SKBQ01000067">
    <property type="protein sequence ID" value="TPX09466.1"/>
    <property type="molecule type" value="Genomic_DNA"/>
</dbReference>
<feature type="transmembrane region" description="Helical" evidence="6">
    <location>
        <begin position="342"/>
        <end position="362"/>
    </location>
</feature>
<evidence type="ECO:0000256" key="5">
    <source>
        <dbReference type="ARBA" id="ARBA00023136"/>
    </source>
</evidence>
<feature type="transmembrane region" description="Helical" evidence="6">
    <location>
        <begin position="374"/>
        <end position="393"/>
    </location>
</feature>
<name>A0A507ARY8_9PEZI</name>
<feature type="domain" description="Major facilitator superfamily (MFS) profile" evidence="7">
    <location>
        <begin position="24"/>
        <end position="467"/>
    </location>
</feature>
<dbReference type="GO" id="GO:0005351">
    <property type="term" value="F:carbohydrate:proton symporter activity"/>
    <property type="evidence" value="ECO:0007669"/>
    <property type="project" value="TreeGrafter"/>
</dbReference>
<dbReference type="AlphaFoldDB" id="A0A507ARY8"/>
<reference evidence="8 9" key="1">
    <citation type="submission" date="2019-06" db="EMBL/GenBank/DDBJ databases">
        <title>Draft genome sequence of the filamentous fungus Phialemoniopsis curvata isolated from diesel fuel.</title>
        <authorList>
            <person name="Varaljay V.A."/>
            <person name="Lyon W.J."/>
            <person name="Crouch A.L."/>
            <person name="Drake C.E."/>
            <person name="Hollomon J.M."/>
            <person name="Nadeau L.J."/>
            <person name="Nunn H.S."/>
            <person name="Stevenson B.S."/>
            <person name="Bojanowski C.L."/>
            <person name="Crookes-Goodson W.J."/>
        </authorList>
    </citation>
    <scope>NUCLEOTIDE SEQUENCE [LARGE SCALE GENOMIC DNA]</scope>
    <source>
        <strain evidence="8 9">D216</strain>
    </source>
</reference>
<keyword evidence="9" id="KW-1185">Reference proteome</keyword>
<dbReference type="InterPro" id="IPR005828">
    <property type="entry name" value="MFS_sugar_transport-like"/>
</dbReference>
<dbReference type="InterPro" id="IPR050360">
    <property type="entry name" value="MFS_Sugar_Transporters"/>
</dbReference>
<feature type="transmembrane region" description="Helical" evidence="6">
    <location>
        <begin position="314"/>
        <end position="335"/>
    </location>
</feature>
<dbReference type="PANTHER" id="PTHR48022:SF10">
    <property type="entry name" value="MAJOR FACILITATOR SUPERFAMILY (MFS) PROFILE DOMAIN-CONTAINING PROTEIN"/>
    <property type="match status" value="1"/>
</dbReference>
<dbReference type="PANTHER" id="PTHR48022">
    <property type="entry name" value="PLASTIDIC GLUCOSE TRANSPORTER 4"/>
    <property type="match status" value="1"/>
</dbReference>
<evidence type="ECO:0000256" key="4">
    <source>
        <dbReference type="ARBA" id="ARBA00022989"/>
    </source>
</evidence>
<dbReference type="InParanoid" id="A0A507ARY8"/>
<dbReference type="InterPro" id="IPR036259">
    <property type="entry name" value="MFS_trans_sf"/>
</dbReference>
<feature type="transmembrane region" description="Helical" evidence="6">
    <location>
        <begin position="445"/>
        <end position="463"/>
    </location>
</feature>
<dbReference type="Proteomes" id="UP000319257">
    <property type="component" value="Unassembled WGS sequence"/>
</dbReference>
<dbReference type="OrthoDB" id="6612291at2759"/>
<dbReference type="SUPFAM" id="SSF103473">
    <property type="entry name" value="MFS general substrate transporter"/>
    <property type="match status" value="1"/>
</dbReference>
<feature type="transmembrane region" description="Helical" evidence="6">
    <location>
        <begin position="191"/>
        <end position="212"/>
    </location>
</feature>
<feature type="transmembrane region" description="Helical" evidence="6">
    <location>
        <begin position="162"/>
        <end position="179"/>
    </location>
</feature>
<organism evidence="8 9">
    <name type="scientific">Thyridium curvatum</name>
    <dbReference type="NCBI Taxonomy" id="1093900"/>
    <lineage>
        <taxon>Eukaryota</taxon>
        <taxon>Fungi</taxon>
        <taxon>Dikarya</taxon>
        <taxon>Ascomycota</taxon>
        <taxon>Pezizomycotina</taxon>
        <taxon>Sordariomycetes</taxon>
        <taxon>Sordariomycetidae</taxon>
        <taxon>Thyridiales</taxon>
        <taxon>Thyridiaceae</taxon>
        <taxon>Thyridium</taxon>
    </lineage>
</organism>
<feature type="transmembrane region" description="Helical" evidence="6">
    <location>
        <begin position="21"/>
        <end position="37"/>
    </location>
</feature>
<evidence type="ECO:0000313" key="8">
    <source>
        <dbReference type="EMBL" id="TPX09466.1"/>
    </source>
</evidence>
<evidence type="ECO:0000259" key="7">
    <source>
        <dbReference type="PROSITE" id="PS50850"/>
    </source>
</evidence>
<keyword evidence="5 6" id="KW-0472">Membrane</keyword>
<dbReference type="InterPro" id="IPR020846">
    <property type="entry name" value="MFS_dom"/>
</dbReference>
<feature type="transmembrane region" description="Helical" evidence="6">
    <location>
        <begin position="70"/>
        <end position="89"/>
    </location>
</feature>
<sequence>MAGDKINLSFKDTFRLFNKRLILTCVLLGVSPFNYGFDNQGFSSIQSMDAFDKQFGEWDPKKKTYYLPTWWLSIFNAVPFVAFFFGILTGSMISKRFGRRMCVFAMSCWALMSASVIISSRNRDQMLAGRILNFFYVGMELSVIPVYQSEITPRAVRGFSVGAYHTALVIGGLVVNCIGSGTQHLEGNKQWLIPFGLFFTVPTVVVSTIWFLPESPRWLILHDRLEQARKNLHSLRVGAFSEEEIEEEWQQMVRGIHAEQAQEKGSYLDLFRGFNRRRTLTIIGINIFLQGTGQQFTSTYGAIFVKELGTINQFYYQILTLCLNIGIGFCTMYLQDRIGRRVLLFTGGTMQTVALMAMGGIGTMMPQTYSSKSAVVAMMMIYGCGYSIGWAAVSQTLNAELCSTHMRDHSFRTASMTAIILQIAVTYALPYLLNAPYANLKSKVGFIFGAVSFIGIFYTYFCVPDCRGRSLEEIDRLFYNKVPAWKFHKVKMDELQPMEDEIGEIDDMKSKSGVIVHEEKA</sequence>
<dbReference type="RefSeq" id="XP_030991177.1">
    <property type="nucleotide sequence ID" value="XM_031144309.1"/>
</dbReference>
<keyword evidence="3 6" id="KW-0812">Transmembrane</keyword>
<protein>
    <recommendedName>
        <fullName evidence="7">Major facilitator superfamily (MFS) profile domain-containing protein</fullName>
    </recommendedName>
</protein>
<gene>
    <name evidence="8" type="ORF">E0L32_009354</name>
</gene>
<evidence type="ECO:0000256" key="1">
    <source>
        <dbReference type="ARBA" id="ARBA00004141"/>
    </source>
</evidence>
<comment type="similarity">
    <text evidence="2">Belongs to the major facilitator superfamily. Sugar transporter (TC 2.A.1.1) family.</text>
</comment>
<feature type="transmembrane region" description="Helical" evidence="6">
    <location>
        <begin position="414"/>
        <end position="433"/>
    </location>
</feature>
<dbReference type="GeneID" id="41976801"/>
<comment type="subcellular location">
    <subcellularLocation>
        <location evidence="1">Membrane</location>
        <topology evidence="1">Multi-pass membrane protein</topology>
    </subcellularLocation>
</comment>
<dbReference type="Gene3D" id="1.20.1250.20">
    <property type="entry name" value="MFS general substrate transporter like domains"/>
    <property type="match status" value="1"/>
</dbReference>
<evidence type="ECO:0000313" key="9">
    <source>
        <dbReference type="Proteomes" id="UP000319257"/>
    </source>
</evidence>